<gene>
    <name evidence="1" type="ORF">E7Z73_08890</name>
</gene>
<dbReference type="Pfam" id="PF13376">
    <property type="entry name" value="OmdA"/>
    <property type="match status" value="1"/>
</dbReference>
<accession>A0A8T3VDK7</accession>
<protein>
    <submittedName>
        <fullName evidence="1">Thymidylate synthase</fullName>
    </submittedName>
</protein>
<dbReference type="EMBL" id="SUTE01000072">
    <property type="protein sequence ID" value="MBE6505827.1"/>
    <property type="molecule type" value="Genomic_DNA"/>
</dbReference>
<evidence type="ECO:0000313" key="1">
    <source>
        <dbReference type="EMBL" id="MBE6505827.1"/>
    </source>
</evidence>
<dbReference type="RefSeq" id="WP_303737481.1">
    <property type="nucleotide sequence ID" value="NZ_SUTE01000072.1"/>
</dbReference>
<dbReference type="AlphaFoldDB" id="A0A8T3VDK7"/>
<proteinExistence type="predicted"/>
<reference evidence="1" key="1">
    <citation type="submission" date="2019-04" db="EMBL/GenBank/DDBJ databases">
        <title>Evolution of Biomass-Degrading Anaerobic Consortia Revealed by Metagenomics.</title>
        <authorList>
            <person name="Peng X."/>
        </authorList>
    </citation>
    <scope>NUCLEOTIDE SEQUENCE</scope>
    <source>
        <strain evidence="1">SIG12</strain>
    </source>
</reference>
<name>A0A8T3VDK7_9EURY</name>
<organism evidence="1 2">
    <name type="scientific">Methanobrevibacter millerae</name>
    <dbReference type="NCBI Taxonomy" id="230361"/>
    <lineage>
        <taxon>Archaea</taxon>
        <taxon>Methanobacteriati</taxon>
        <taxon>Methanobacteriota</taxon>
        <taxon>Methanomada group</taxon>
        <taxon>Methanobacteria</taxon>
        <taxon>Methanobacteriales</taxon>
        <taxon>Methanobacteriaceae</taxon>
        <taxon>Methanobrevibacter</taxon>
    </lineage>
</organism>
<comment type="caution">
    <text evidence="1">The sequence shown here is derived from an EMBL/GenBank/DDBJ whole genome shotgun (WGS) entry which is preliminary data.</text>
</comment>
<dbReference type="Proteomes" id="UP000762703">
    <property type="component" value="Unassembled WGS sequence"/>
</dbReference>
<sequence length="187" mass="22818">MKYENILNCKNNEEFRKWLENNHKSQEECWIECKRGKMKDDSVFYYIDAVYTALCFGWIDSTLGKKDGIRLQRFSPRRKNSHWSELNKERCRWLIKNDLMSEEGFKALPDLDKEFEIDEDILKFLKEDDEVWNNFNNFPKLYQRVKISNIQKERKKSDVFNRMLENFIKNTKNNKMNGNWNDYGRLD</sequence>
<evidence type="ECO:0000313" key="2">
    <source>
        <dbReference type="Proteomes" id="UP000762703"/>
    </source>
</evidence>